<dbReference type="RefSeq" id="WP_053924003.1">
    <property type="nucleotide sequence ID" value="NZ_LGKG01000112.1"/>
</dbReference>
<proteinExistence type="predicted"/>
<evidence type="ECO:0000313" key="17">
    <source>
        <dbReference type="Proteomes" id="UP000037982"/>
    </source>
</evidence>
<sequence>MFALQILVVLLLVVAAVVTLLLQSRTDRFQGARDRSLAAAEAFAHSPGLVGVMRGAHPSKVLQPLTEDARKKGGVDFIVVMNRDGIRFTHPKPEEIGKHFVGTIKPSLAGRTTLESVTGPLGREVQAVVPVMDAKGKVVGMVSAGLKVRRVSSAIDRQLPVVLGAGAAALALATVGSALASTRLRRQTHGLGPAEMTRMYEHHDAVLHAVREGVVIVDADRRVVLANDEARQLLALPTDVEGRRVDDLGLGPRTVELLGSGRVATDEVLPVGDRLLAVNNRPTDRSGGPPGSVATLRDSTELLALAGKAESAQSRLRLLYDASMTIGTTLDVQRTAEELTQVAATWFADYVTVDLAEPVLSGEEPPAGSYREAPELRRVALAGISDDHPLHPAGELHRYPAVTPMARGFVTGQSVLVSDLRAADDWRAQDERVRMVVNHGCRSLITVPLQARGVLLGVANFWRTKDRPRFEEGDLSLAEEMAARAAVCIDNARRFTREHAMAVTLQHSLLPRGLPEQNALDIAHRYLPAQTGVGGDWFDVIPLPGARVALVIGDVVGHGLHAAATMGRLRTAVQNFSTLDLPPHELLSHLDELVNRIDQEALAANQEAVIAGATCLYAIYDPSYGVCSLSRAGHLLPALVHPDGTVQFPELPAGPPLGLGGLPFEVVDLRMPEGSSLVLYTDGLVEDRTRDIDSGLRTLATTLAHAGRTPQQTCEAVLHALLPDRQRDDIALLVARTRLLDPGRIADWEVPSDPAAVADARADLARQLTRWDLEEEAFTTELILSELITNAIRHATGPIRVRLLYDRTLICEVSDTSSTSPHLRYAADEDEGGRGLFLVSQLAQRWGTRYTPEGKIIWAEQALGRSLL</sequence>
<evidence type="ECO:0000256" key="8">
    <source>
        <dbReference type="ARBA" id="ARBA00022801"/>
    </source>
</evidence>
<dbReference type="Pfam" id="PF01590">
    <property type="entry name" value="GAF"/>
    <property type="match status" value="1"/>
</dbReference>
<keyword evidence="8" id="KW-0378">Hydrolase</keyword>
<dbReference type="GO" id="GO:0000160">
    <property type="term" value="P:phosphorelay signal transduction system"/>
    <property type="evidence" value="ECO:0007669"/>
    <property type="project" value="UniProtKB-KW"/>
</dbReference>
<comment type="subcellular location">
    <subcellularLocation>
        <location evidence="1">Cell membrane</location>
        <topology evidence="1">Multi-pass membrane protein</topology>
    </subcellularLocation>
</comment>
<evidence type="ECO:0000256" key="10">
    <source>
        <dbReference type="ARBA" id="ARBA00022989"/>
    </source>
</evidence>
<keyword evidence="3" id="KW-0597">Phosphoprotein</keyword>
<dbReference type="EMBL" id="LGKG01000112">
    <property type="protein sequence ID" value="KPC64168.1"/>
    <property type="molecule type" value="Genomic_DNA"/>
</dbReference>
<dbReference type="GO" id="GO:0005524">
    <property type="term" value="F:ATP binding"/>
    <property type="evidence" value="ECO:0007669"/>
    <property type="project" value="UniProtKB-KW"/>
</dbReference>
<dbReference type="FunFam" id="3.30.450.40:FF:000035">
    <property type="entry name" value="PAS sensor protein"/>
    <property type="match status" value="1"/>
</dbReference>
<evidence type="ECO:0000256" key="12">
    <source>
        <dbReference type="ARBA" id="ARBA00023136"/>
    </source>
</evidence>
<name>A0A0N0XWL4_9ACTN</name>
<evidence type="ECO:0000256" key="2">
    <source>
        <dbReference type="ARBA" id="ARBA00022475"/>
    </source>
</evidence>
<dbReference type="SUPFAM" id="SSF103190">
    <property type="entry name" value="Sensory domain-like"/>
    <property type="match status" value="1"/>
</dbReference>
<keyword evidence="10 13" id="KW-1133">Transmembrane helix</keyword>
<dbReference type="InterPro" id="IPR003018">
    <property type="entry name" value="GAF"/>
</dbReference>
<dbReference type="Pfam" id="PF13581">
    <property type="entry name" value="HATPase_c_2"/>
    <property type="match status" value="1"/>
</dbReference>
<keyword evidence="5 13" id="KW-0812">Transmembrane</keyword>
<feature type="transmembrane region" description="Helical" evidence="13">
    <location>
        <begin position="6"/>
        <end position="23"/>
    </location>
</feature>
<dbReference type="FunFam" id="3.30.565.10:FF:000028">
    <property type="entry name" value="PAS sensor protein"/>
    <property type="match status" value="1"/>
</dbReference>
<feature type="domain" description="GAF" evidence="14">
    <location>
        <begin position="327"/>
        <end position="499"/>
    </location>
</feature>
<dbReference type="SUPFAM" id="SSF55785">
    <property type="entry name" value="PYP-like sensor domain (PAS domain)"/>
    <property type="match status" value="1"/>
</dbReference>
<dbReference type="Proteomes" id="UP000037982">
    <property type="component" value="Unassembled WGS sequence"/>
</dbReference>
<keyword evidence="12 13" id="KW-0472">Membrane</keyword>
<dbReference type="InterPro" id="IPR029016">
    <property type="entry name" value="GAF-like_dom_sf"/>
</dbReference>
<dbReference type="GO" id="GO:0005886">
    <property type="term" value="C:plasma membrane"/>
    <property type="evidence" value="ECO:0007669"/>
    <property type="project" value="UniProtKB-SubCell"/>
</dbReference>
<dbReference type="InterPro" id="IPR052016">
    <property type="entry name" value="Bact_Sigma-Reg"/>
</dbReference>
<evidence type="ECO:0000259" key="15">
    <source>
        <dbReference type="SMART" id="SM00331"/>
    </source>
</evidence>
<dbReference type="InterPro" id="IPR033463">
    <property type="entry name" value="sCache_3"/>
</dbReference>
<feature type="transmembrane region" description="Helical" evidence="13">
    <location>
        <begin position="159"/>
        <end position="180"/>
    </location>
</feature>
<comment type="caution">
    <text evidence="16">The sequence shown here is derived from an EMBL/GenBank/DDBJ whole genome shotgun (WGS) entry which is preliminary data.</text>
</comment>
<evidence type="ECO:0000256" key="13">
    <source>
        <dbReference type="SAM" id="Phobius"/>
    </source>
</evidence>
<keyword evidence="7 16" id="KW-0418">Kinase</keyword>
<accession>A0A0N0XWL4</accession>
<dbReference type="Gene3D" id="3.60.40.10">
    <property type="entry name" value="PPM-type phosphatase domain"/>
    <property type="match status" value="1"/>
</dbReference>
<dbReference type="Gene3D" id="3.30.450.20">
    <property type="entry name" value="PAS domain"/>
    <property type="match status" value="2"/>
</dbReference>
<evidence type="ECO:0000256" key="7">
    <source>
        <dbReference type="ARBA" id="ARBA00022777"/>
    </source>
</evidence>
<evidence type="ECO:0000259" key="14">
    <source>
        <dbReference type="SMART" id="SM00065"/>
    </source>
</evidence>
<dbReference type="InterPro" id="IPR001932">
    <property type="entry name" value="PPM-type_phosphatase-like_dom"/>
</dbReference>
<dbReference type="SUPFAM" id="SSF55874">
    <property type="entry name" value="ATPase domain of HSP90 chaperone/DNA topoisomerase II/histidine kinase"/>
    <property type="match status" value="1"/>
</dbReference>
<dbReference type="Gene3D" id="3.30.450.40">
    <property type="match status" value="1"/>
</dbReference>
<protein>
    <submittedName>
        <fullName evidence="16">Histidine kinase</fullName>
    </submittedName>
</protein>
<dbReference type="InterPro" id="IPR029151">
    <property type="entry name" value="Sensor-like_sf"/>
</dbReference>
<dbReference type="Pfam" id="PF07228">
    <property type="entry name" value="SpoIIE"/>
    <property type="match status" value="1"/>
</dbReference>
<evidence type="ECO:0000256" key="6">
    <source>
        <dbReference type="ARBA" id="ARBA00022741"/>
    </source>
</evidence>
<dbReference type="SUPFAM" id="SSF55781">
    <property type="entry name" value="GAF domain-like"/>
    <property type="match status" value="1"/>
</dbReference>
<keyword evidence="9" id="KW-0067">ATP-binding</keyword>
<evidence type="ECO:0000256" key="1">
    <source>
        <dbReference type="ARBA" id="ARBA00004651"/>
    </source>
</evidence>
<dbReference type="PANTHER" id="PTHR43156">
    <property type="entry name" value="STAGE II SPORULATION PROTEIN E-RELATED"/>
    <property type="match status" value="1"/>
</dbReference>
<keyword evidence="6" id="KW-0547">Nucleotide-binding</keyword>
<reference evidence="17" key="1">
    <citation type="submission" date="2015-07" db="EMBL/GenBank/DDBJ databases">
        <authorList>
            <person name="Ju K.-S."/>
            <person name="Doroghazi J.R."/>
            <person name="Metcalf W.W."/>
        </authorList>
    </citation>
    <scope>NUCLEOTIDE SEQUENCE [LARGE SCALE GENOMIC DNA]</scope>
    <source>
        <strain evidence="17">NRRL ISP-5002</strain>
    </source>
</reference>
<dbReference type="PATRIC" id="fig|66876.3.peg.2905"/>
<keyword evidence="11" id="KW-0902">Two-component regulatory system</keyword>
<evidence type="ECO:0000256" key="11">
    <source>
        <dbReference type="ARBA" id="ARBA00023012"/>
    </source>
</evidence>
<keyword evidence="17" id="KW-1185">Reference proteome</keyword>
<dbReference type="GO" id="GO:0016301">
    <property type="term" value="F:kinase activity"/>
    <property type="evidence" value="ECO:0007669"/>
    <property type="project" value="UniProtKB-KW"/>
</dbReference>
<dbReference type="Gene3D" id="3.30.565.10">
    <property type="entry name" value="Histidine kinase-like ATPase, C-terminal domain"/>
    <property type="match status" value="1"/>
</dbReference>
<evidence type="ECO:0000256" key="5">
    <source>
        <dbReference type="ARBA" id="ARBA00022692"/>
    </source>
</evidence>
<dbReference type="FunFam" id="3.60.40.10:FF:000031">
    <property type="entry name" value="PAS sensor protein"/>
    <property type="match status" value="1"/>
</dbReference>
<dbReference type="Pfam" id="PF17203">
    <property type="entry name" value="sCache_3_2"/>
    <property type="match status" value="1"/>
</dbReference>
<dbReference type="CDD" id="cd16936">
    <property type="entry name" value="HATPase_RsbW-like"/>
    <property type="match status" value="1"/>
</dbReference>
<evidence type="ECO:0000256" key="4">
    <source>
        <dbReference type="ARBA" id="ARBA00022679"/>
    </source>
</evidence>
<dbReference type="InterPro" id="IPR036890">
    <property type="entry name" value="HATPase_C_sf"/>
</dbReference>
<dbReference type="PANTHER" id="PTHR43156:SF2">
    <property type="entry name" value="STAGE II SPORULATION PROTEIN E"/>
    <property type="match status" value="1"/>
</dbReference>
<dbReference type="SMART" id="SM00065">
    <property type="entry name" value="GAF"/>
    <property type="match status" value="1"/>
</dbReference>
<evidence type="ECO:0000313" key="16">
    <source>
        <dbReference type="EMBL" id="KPC64168.1"/>
    </source>
</evidence>
<organism evidence="16 17">
    <name type="scientific">Streptomyces chattanoogensis</name>
    <dbReference type="NCBI Taxonomy" id="66876"/>
    <lineage>
        <taxon>Bacteria</taxon>
        <taxon>Bacillati</taxon>
        <taxon>Actinomycetota</taxon>
        <taxon>Actinomycetes</taxon>
        <taxon>Kitasatosporales</taxon>
        <taxon>Streptomycetaceae</taxon>
        <taxon>Streptomyces</taxon>
    </lineage>
</organism>
<dbReference type="InterPro" id="IPR035965">
    <property type="entry name" value="PAS-like_dom_sf"/>
</dbReference>
<keyword evidence="4" id="KW-0808">Transferase</keyword>
<feature type="domain" description="PPM-type phosphatase" evidence="15">
    <location>
        <begin position="517"/>
        <end position="737"/>
    </location>
</feature>
<keyword evidence="2" id="KW-1003">Cell membrane</keyword>
<dbReference type="AlphaFoldDB" id="A0A0N0XWL4"/>
<dbReference type="SUPFAM" id="SSF81606">
    <property type="entry name" value="PP2C-like"/>
    <property type="match status" value="1"/>
</dbReference>
<gene>
    <name evidence="16" type="ORF">ADL29_13180</name>
</gene>
<dbReference type="InterPro" id="IPR003594">
    <property type="entry name" value="HATPase_dom"/>
</dbReference>
<evidence type="ECO:0000256" key="9">
    <source>
        <dbReference type="ARBA" id="ARBA00022840"/>
    </source>
</evidence>
<dbReference type="SMART" id="SM00331">
    <property type="entry name" value="PP2C_SIG"/>
    <property type="match status" value="1"/>
</dbReference>
<dbReference type="InterPro" id="IPR036457">
    <property type="entry name" value="PPM-type-like_dom_sf"/>
</dbReference>
<evidence type="ECO:0000256" key="3">
    <source>
        <dbReference type="ARBA" id="ARBA00022553"/>
    </source>
</evidence>
<dbReference type="GO" id="GO:0016791">
    <property type="term" value="F:phosphatase activity"/>
    <property type="evidence" value="ECO:0007669"/>
    <property type="project" value="TreeGrafter"/>
</dbReference>